<dbReference type="PANTHER" id="PTHR31204:SF1">
    <property type="entry name" value="SIGMA INTRACELLULAR RECEPTOR 2"/>
    <property type="match status" value="1"/>
</dbReference>
<dbReference type="EMBL" id="KV425895">
    <property type="protein sequence ID" value="KZW01243.1"/>
    <property type="molecule type" value="Genomic_DNA"/>
</dbReference>
<evidence type="ECO:0000256" key="3">
    <source>
        <dbReference type="ARBA" id="ARBA00022692"/>
    </source>
</evidence>
<dbReference type="PANTHER" id="PTHR31204">
    <property type="entry name" value="SIGMA INTRACELLULAR RECEPTOR 2"/>
    <property type="match status" value="1"/>
</dbReference>
<dbReference type="Proteomes" id="UP000077266">
    <property type="component" value="Unassembled WGS sequence"/>
</dbReference>
<gene>
    <name evidence="9" type="ORF">EXIGLDRAFT_638565</name>
</gene>
<proteinExistence type="inferred from homology"/>
<dbReference type="PIRSF" id="PIRSF031032">
    <property type="entry name" value="TMP_97_prd"/>
    <property type="match status" value="1"/>
</dbReference>
<feature type="transmembrane region" description="Helical" evidence="7">
    <location>
        <begin position="76"/>
        <end position="101"/>
    </location>
</feature>
<dbReference type="GO" id="GO:0005789">
    <property type="term" value="C:endoplasmic reticulum membrane"/>
    <property type="evidence" value="ECO:0007669"/>
    <property type="project" value="UniProtKB-SubCell"/>
</dbReference>
<dbReference type="InParanoid" id="A0A165NUK3"/>
<evidence type="ECO:0000313" key="10">
    <source>
        <dbReference type="Proteomes" id="UP000077266"/>
    </source>
</evidence>
<comment type="similarity">
    <text evidence="2">Belongs to the TMEM97/sigma-2 receptor family.</text>
</comment>
<feature type="transmembrane region" description="Helical" evidence="7">
    <location>
        <begin position="12"/>
        <end position="30"/>
    </location>
</feature>
<dbReference type="Pfam" id="PF05241">
    <property type="entry name" value="EBP"/>
    <property type="match status" value="1"/>
</dbReference>
<feature type="transmembrane region" description="Helical" evidence="7">
    <location>
        <begin position="151"/>
        <end position="173"/>
    </location>
</feature>
<evidence type="ECO:0000256" key="1">
    <source>
        <dbReference type="ARBA" id="ARBA00004477"/>
    </source>
</evidence>
<dbReference type="AlphaFoldDB" id="A0A165NUK3"/>
<feature type="domain" description="EXPERA" evidence="8">
    <location>
        <begin position="12"/>
        <end position="168"/>
    </location>
</feature>
<name>A0A165NUK3_EXIGL</name>
<evidence type="ECO:0000256" key="2">
    <source>
        <dbReference type="ARBA" id="ARBA00009096"/>
    </source>
</evidence>
<keyword evidence="4 7" id="KW-0256">Endoplasmic reticulum</keyword>
<evidence type="ECO:0000313" key="9">
    <source>
        <dbReference type="EMBL" id="KZW01243.1"/>
    </source>
</evidence>
<dbReference type="InterPro" id="IPR016964">
    <property type="entry name" value="Sigma2_recept"/>
</dbReference>
<protein>
    <recommendedName>
        <fullName evidence="7">Efficient mitochondria targeting-associated protein 19</fullName>
    </recommendedName>
</protein>
<dbReference type="InterPro" id="IPR051987">
    <property type="entry name" value="Sigma-2_receptor-like"/>
</dbReference>
<dbReference type="STRING" id="1314781.A0A165NUK3"/>
<keyword evidence="3 7" id="KW-0812">Transmembrane</keyword>
<evidence type="ECO:0000256" key="5">
    <source>
        <dbReference type="ARBA" id="ARBA00022989"/>
    </source>
</evidence>
<sequence>MTSAPSLLSRPLDLLYFAFFIVHIPISLLVDFQQLYPRQWVPSAVTALADWYLSEHGDPIYAGGMGLLKSRPHDVVWLQSFTVLEMIFQFPVFFVGAWALYNGRKAWYPLLLAYGASTATTLVACVSYLAAYPTASKKSATFETMTVEQKLHVIAMMSPWIVIPALLTVDMALRIAKELRRADRLVSSRKTQ</sequence>
<evidence type="ECO:0000259" key="8">
    <source>
        <dbReference type="PROSITE" id="PS51751"/>
    </source>
</evidence>
<evidence type="ECO:0000256" key="4">
    <source>
        <dbReference type="ARBA" id="ARBA00022824"/>
    </source>
</evidence>
<comment type="subcellular location">
    <subcellularLocation>
        <location evidence="1">Endoplasmic reticulum membrane</location>
        <topology evidence="1">Multi-pass membrane protein</topology>
    </subcellularLocation>
</comment>
<keyword evidence="6 7" id="KW-0472">Membrane</keyword>
<dbReference type="OrthoDB" id="433124at2759"/>
<dbReference type="FunCoup" id="A0A165NUK3">
    <property type="interactions" value="157"/>
</dbReference>
<keyword evidence="5 7" id="KW-1133">Transmembrane helix</keyword>
<evidence type="ECO:0000256" key="6">
    <source>
        <dbReference type="ARBA" id="ARBA00023136"/>
    </source>
</evidence>
<feature type="transmembrane region" description="Helical" evidence="7">
    <location>
        <begin position="108"/>
        <end position="131"/>
    </location>
</feature>
<accession>A0A165NUK3</accession>
<dbReference type="PROSITE" id="PS51751">
    <property type="entry name" value="EXPERA"/>
    <property type="match status" value="1"/>
</dbReference>
<keyword evidence="10" id="KW-1185">Reference proteome</keyword>
<reference evidence="9 10" key="1">
    <citation type="journal article" date="2016" name="Mol. Biol. Evol.">
        <title>Comparative Genomics of Early-Diverging Mushroom-Forming Fungi Provides Insights into the Origins of Lignocellulose Decay Capabilities.</title>
        <authorList>
            <person name="Nagy L.G."/>
            <person name="Riley R."/>
            <person name="Tritt A."/>
            <person name="Adam C."/>
            <person name="Daum C."/>
            <person name="Floudas D."/>
            <person name="Sun H."/>
            <person name="Yadav J.S."/>
            <person name="Pangilinan J."/>
            <person name="Larsson K.H."/>
            <person name="Matsuura K."/>
            <person name="Barry K."/>
            <person name="Labutti K."/>
            <person name="Kuo R."/>
            <person name="Ohm R.A."/>
            <person name="Bhattacharya S.S."/>
            <person name="Shirouzu T."/>
            <person name="Yoshinaga Y."/>
            <person name="Martin F.M."/>
            <person name="Grigoriev I.V."/>
            <person name="Hibbett D.S."/>
        </authorList>
    </citation>
    <scope>NUCLEOTIDE SEQUENCE [LARGE SCALE GENOMIC DNA]</scope>
    <source>
        <strain evidence="9 10">HHB12029</strain>
    </source>
</reference>
<evidence type="ECO:0000256" key="7">
    <source>
        <dbReference type="PIRNR" id="PIRNR031032"/>
    </source>
</evidence>
<organism evidence="9 10">
    <name type="scientific">Exidia glandulosa HHB12029</name>
    <dbReference type="NCBI Taxonomy" id="1314781"/>
    <lineage>
        <taxon>Eukaryota</taxon>
        <taxon>Fungi</taxon>
        <taxon>Dikarya</taxon>
        <taxon>Basidiomycota</taxon>
        <taxon>Agaricomycotina</taxon>
        <taxon>Agaricomycetes</taxon>
        <taxon>Auriculariales</taxon>
        <taxon>Exidiaceae</taxon>
        <taxon>Exidia</taxon>
    </lineage>
</organism>
<dbReference type="InterPro" id="IPR033118">
    <property type="entry name" value="EXPERA"/>
</dbReference>